<dbReference type="Gene3D" id="3.60.110.10">
    <property type="entry name" value="Carbon-nitrogen hydrolase"/>
    <property type="match status" value="1"/>
</dbReference>
<sequence length="283" mass="30520">MRAGLLQLSVGDVPAENVAPVRAAIRQAVAGGAGIVLTPEVTNCVSTSRKHQHEVLRDEANDPVLAMMREEAARAGIWLLAGSVVVKTDDPEGRFANRSLLITPEGQIAARYDKIHMFDVQVSESETYRESAAIRPGARAVLAQTPIGAIGMTVCYDLRFAALYRDLAQAGAQIITVPSAFSPVTGAAHWETLLRARAIETGCYVLAPAQTGTHPHSTGRSRETWGHALAVAPWGEVLADAGREPSVIYADLDLDAVTDARQRIPALTHDRAYDLHRVDYENL</sequence>
<dbReference type="RefSeq" id="WP_116558984.1">
    <property type="nucleotide sequence ID" value="NZ_QDKM01000005.1"/>
</dbReference>
<dbReference type="InterPro" id="IPR036526">
    <property type="entry name" value="C-N_Hydrolase_sf"/>
</dbReference>
<dbReference type="EMBL" id="QDKM01000005">
    <property type="protein sequence ID" value="PVH28533.1"/>
    <property type="molecule type" value="Genomic_DNA"/>
</dbReference>
<comment type="caution">
    <text evidence="3">The sequence shown here is derived from an EMBL/GenBank/DDBJ whole genome shotgun (WGS) entry which is preliminary data.</text>
</comment>
<feature type="domain" description="CN hydrolase" evidence="2">
    <location>
        <begin position="1"/>
        <end position="254"/>
    </location>
</feature>
<dbReference type="CDD" id="cd07572">
    <property type="entry name" value="nit"/>
    <property type="match status" value="1"/>
</dbReference>
<protein>
    <submittedName>
        <fullName evidence="3">Amidohydrolase</fullName>
    </submittedName>
</protein>
<keyword evidence="1 3" id="KW-0378">Hydrolase</keyword>
<dbReference type="Pfam" id="PF00795">
    <property type="entry name" value="CN_hydrolase"/>
    <property type="match status" value="1"/>
</dbReference>
<dbReference type="InterPro" id="IPR003010">
    <property type="entry name" value="C-N_Hydrolase"/>
</dbReference>
<evidence type="ECO:0000256" key="1">
    <source>
        <dbReference type="ARBA" id="ARBA00022801"/>
    </source>
</evidence>
<dbReference type="PROSITE" id="PS50263">
    <property type="entry name" value="CN_HYDROLASE"/>
    <property type="match status" value="1"/>
</dbReference>
<keyword evidence="4" id="KW-1185">Reference proteome</keyword>
<evidence type="ECO:0000313" key="3">
    <source>
        <dbReference type="EMBL" id="PVH28533.1"/>
    </source>
</evidence>
<dbReference type="Proteomes" id="UP000245911">
    <property type="component" value="Unassembled WGS sequence"/>
</dbReference>
<proteinExistence type="predicted"/>
<organism evidence="3 4">
    <name type="scientific">Pararhodobacter oceanensis</name>
    <dbReference type="NCBI Taxonomy" id="2172121"/>
    <lineage>
        <taxon>Bacteria</taxon>
        <taxon>Pseudomonadati</taxon>
        <taxon>Pseudomonadota</taxon>
        <taxon>Alphaproteobacteria</taxon>
        <taxon>Rhodobacterales</taxon>
        <taxon>Paracoccaceae</taxon>
        <taxon>Pararhodobacter</taxon>
    </lineage>
</organism>
<dbReference type="GO" id="GO:0016811">
    <property type="term" value="F:hydrolase activity, acting on carbon-nitrogen (but not peptide) bonds, in linear amides"/>
    <property type="evidence" value="ECO:0007669"/>
    <property type="project" value="InterPro"/>
</dbReference>
<dbReference type="PANTHER" id="PTHR23088:SF27">
    <property type="entry name" value="DEAMINATED GLUTATHIONE AMIDASE"/>
    <property type="match status" value="1"/>
</dbReference>
<evidence type="ECO:0000259" key="2">
    <source>
        <dbReference type="PROSITE" id="PS50263"/>
    </source>
</evidence>
<dbReference type="SUPFAM" id="SSF56317">
    <property type="entry name" value="Carbon-nitrogen hydrolase"/>
    <property type="match status" value="1"/>
</dbReference>
<dbReference type="AlphaFoldDB" id="A0A2T8HT16"/>
<dbReference type="PANTHER" id="PTHR23088">
    <property type="entry name" value="NITRILASE-RELATED"/>
    <property type="match status" value="1"/>
</dbReference>
<dbReference type="InterPro" id="IPR045254">
    <property type="entry name" value="Nit1/2_C-N_Hydrolase"/>
</dbReference>
<dbReference type="OrthoDB" id="9811121at2"/>
<reference evidence="3 4" key="1">
    <citation type="submission" date="2018-04" db="EMBL/GenBank/DDBJ databases">
        <title>Pararhodobacter oceanense sp. nov., isolated from marine intertidal sediment.</title>
        <authorList>
            <person name="Wang X.-L."/>
            <person name="Du Z.-J."/>
        </authorList>
    </citation>
    <scope>NUCLEOTIDE SEQUENCE [LARGE SCALE GENOMIC DNA]</scope>
    <source>
        <strain evidence="3 4">AM505</strain>
    </source>
</reference>
<gene>
    <name evidence="3" type="ORF">DDE20_12400</name>
</gene>
<name>A0A2T8HT16_9RHOB</name>
<accession>A0A2T8HT16</accession>
<evidence type="ECO:0000313" key="4">
    <source>
        <dbReference type="Proteomes" id="UP000245911"/>
    </source>
</evidence>